<feature type="compositionally biased region" description="Basic and acidic residues" evidence="1">
    <location>
        <begin position="600"/>
        <end position="610"/>
    </location>
</feature>
<feature type="compositionally biased region" description="Basic and acidic residues" evidence="1">
    <location>
        <begin position="688"/>
        <end position="702"/>
    </location>
</feature>
<feature type="region of interest" description="Disordered" evidence="1">
    <location>
        <begin position="521"/>
        <end position="588"/>
    </location>
</feature>
<dbReference type="OrthoDB" id="3946545at2759"/>
<feature type="compositionally biased region" description="Basic and acidic residues" evidence="1">
    <location>
        <begin position="1"/>
        <end position="19"/>
    </location>
</feature>
<feature type="compositionally biased region" description="Pro residues" evidence="1">
    <location>
        <begin position="272"/>
        <end position="281"/>
    </location>
</feature>
<evidence type="ECO:0000313" key="3">
    <source>
        <dbReference type="Proteomes" id="UP000241818"/>
    </source>
</evidence>
<feature type="compositionally biased region" description="Polar residues" evidence="1">
    <location>
        <begin position="611"/>
        <end position="634"/>
    </location>
</feature>
<organism evidence="2 3">
    <name type="scientific">Amorphotheca resinae ATCC 22711</name>
    <dbReference type="NCBI Taxonomy" id="857342"/>
    <lineage>
        <taxon>Eukaryota</taxon>
        <taxon>Fungi</taxon>
        <taxon>Dikarya</taxon>
        <taxon>Ascomycota</taxon>
        <taxon>Pezizomycotina</taxon>
        <taxon>Leotiomycetes</taxon>
        <taxon>Helotiales</taxon>
        <taxon>Amorphothecaceae</taxon>
        <taxon>Amorphotheca</taxon>
    </lineage>
</organism>
<proteinExistence type="predicted"/>
<feature type="compositionally biased region" description="Polar residues" evidence="1">
    <location>
        <begin position="451"/>
        <end position="492"/>
    </location>
</feature>
<feature type="region of interest" description="Disordered" evidence="1">
    <location>
        <begin position="1"/>
        <end position="96"/>
    </location>
</feature>
<dbReference type="Proteomes" id="UP000241818">
    <property type="component" value="Unassembled WGS sequence"/>
</dbReference>
<sequence length="702" mass="77334">MNSRNDLGERIDSQPDLRRIPSTCDLPSLVLPPRRASGKSRESQSFARRSKKSDSENSDVLYMIQGKRPKRRDRSLSLISNNSARRLDGPSDKDADCEEYNAEDNEAEKLSGGIIDQEIFEWQYVCRTGRPYWWSPESKYKRLNRLGQNLANKTNPRTWREVDDGPKEEYTARRRAVSDSFLADPNTVEDMAHMVAVRLLSSCFTLPPDPNTRVPSPTYIMSTKDRTPSLPDSRMISSLRMHTGYRYSPCFGHQARNTSPVQPRSGTYYGPSPHPSPPPTAPGGQTPVIGTSEPSSRPRRIHRALHVTEGSATSCSLDSHTGEYLAPYGDNVDLNPTVTATAWYRRQVADDGQKISEGGHEEDSTRPPKTNDRMHSAIRSEPHHVLMQPVKKLVVKRWRTFRRRIGGSLHSQMPATASEERFITSSSGVSSPRMSSDAKERRRRARASGHMDSNSCDSTPHYNSPVSGHLSPNESGMSSPFSIDSRNPSPKFTPTDPPAGAASLALTGDHVNAAQGQRSISLDPPASLESSHGSRTQNSPNLISVGSMNSQERSDIGPAQHPNLNSTSSSPSPSVVRSQARRGRRSLLSEMYTAEDLVDDTKAKDGDHNLDTSILGSASSTLCPTEQTKSTANMSPLHPNADARGSTSSGSTPRKQRLSRTSMSGTQIFRTGDEGVEIDGLPVGPSKHLWDGRGKRRERTYL</sequence>
<dbReference type="EMBL" id="KZ679017">
    <property type="protein sequence ID" value="PSS08944.1"/>
    <property type="molecule type" value="Genomic_DNA"/>
</dbReference>
<reference evidence="2 3" key="1">
    <citation type="journal article" date="2018" name="New Phytol.">
        <title>Comparative genomics and transcriptomics depict ericoid mycorrhizal fungi as versatile saprotrophs and plant mutualists.</title>
        <authorList>
            <person name="Martino E."/>
            <person name="Morin E."/>
            <person name="Grelet G.A."/>
            <person name="Kuo A."/>
            <person name="Kohler A."/>
            <person name="Daghino S."/>
            <person name="Barry K.W."/>
            <person name="Cichocki N."/>
            <person name="Clum A."/>
            <person name="Dockter R.B."/>
            <person name="Hainaut M."/>
            <person name="Kuo R.C."/>
            <person name="LaButti K."/>
            <person name="Lindahl B.D."/>
            <person name="Lindquist E.A."/>
            <person name="Lipzen A."/>
            <person name="Khouja H.R."/>
            <person name="Magnuson J."/>
            <person name="Murat C."/>
            <person name="Ohm R.A."/>
            <person name="Singer S.W."/>
            <person name="Spatafora J.W."/>
            <person name="Wang M."/>
            <person name="Veneault-Fourrey C."/>
            <person name="Henrissat B."/>
            <person name="Grigoriev I.V."/>
            <person name="Martin F.M."/>
            <person name="Perotto S."/>
        </authorList>
    </citation>
    <scope>NUCLEOTIDE SEQUENCE [LARGE SCALE GENOMIC DNA]</scope>
    <source>
        <strain evidence="2 3">ATCC 22711</strain>
    </source>
</reference>
<dbReference type="RefSeq" id="XP_024717242.1">
    <property type="nucleotide sequence ID" value="XM_024868920.1"/>
</dbReference>
<evidence type="ECO:0000256" key="1">
    <source>
        <dbReference type="SAM" id="MobiDB-lite"/>
    </source>
</evidence>
<gene>
    <name evidence="2" type="ORF">M430DRAFT_61349</name>
</gene>
<keyword evidence="3" id="KW-1185">Reference proteome</keyword>
<accession>A0A2T3ARG4</accession>
<feature type="compositionally biased region" description="Basic and acidic residues" evidence="1">
    <location>
        <begin position="85"/>
        <end position="94"/>
    </location>
</feature>
<feature type="compositionally biased region" description="Low complexity" evidence="1">
    <location>
        <begin position="566"/>
        <end position="578"/>
    </location>
</feature>
<feature type="compositionally biased region" description="Polar residues" evidence="1">
    <location>
        <begin position="645"/>
        <end position="669"/>
    </location>
</feature>
<protein>
    <submittedName>
        <fullName evidence="2">Uncharacterized protein</fullName>
    </submittedName>
</protein>
<feature type="compositionally biased region" description="Polar residues" evidence="1">
    <location>
        <begin position="528"/>
        <end position="551"/>
    </location>
</feature>
<feature type="compositionally biased region" description="Low complexity" evidence="1">
    <location>
        <begin position="425"/>
        <end position="435"/>
    </location>
</feature>
<dbReference type="STRING" id="857342.A0A2T3ARG4"/>
<dbReference type="InParanoid" id="A0A2T3ARG4"/>
<feature type="region of interest" description="Disordered" evidence="1">
    <location>
        <begin position="412"/>
        <end position="503"/>
    </location>
</feature>
<feature type="compositionally biased region" description="Polar residues" evidence="1">
    <location>
        <begin position="255"/>
        <end position="264"/>
    </location>
</feature>
<dbReference type="GeneID" id="36577001"/>
<evidence type="ECO:0000313" key="2">
    <source>
        <dbReference type="EMBL" id="PSS08944.1"/>
    </source>
</evidence>
<name>A0A2T3ARG4_AMORE</name>
<feature type="region of interest" description="Disordered" evidence="1">
    <location>
        <begin position="600"/>
        <end position="702"/>
    </location>
</feature>
<dbReference type="AlphaFoldDB" id="A0A2T3ARG4"/>
<feature type="region of interest" description="Disordered" evidence="1">
    <location>
        <begin position="250"/>
        <end position="299"/>
    </location>
</feature>
<feature type="region of interest" description="Disordered" evidence="1">
    <location>
        <begin position="351"/>
        <end position="374"/>
    </location>
</feature>